<name>A0ACC1LC72_9FUNG</name>
<accession>A0ACC1LC72</accession>
<evidence type="ECO:0000313" key="2">
    <source>
        <dbReference type="Proteomes" id="UP001140087"/>
    </source>
</evidence>
<gene>
    <name evidence="1" type="ORF">H4R21_001229</name>
</gene>
<dbReference type="EMBL" id="JANBUN010000236">
    <property type="protein sequence ID" value="KAJ2805513.1"/>
    <property type="molecule type" value="Genomic_DNA"/>
</dbReference>
<organism evidence="1 2">
    <name type="scientific">Coemansia helicoidea</name>
    <dbReference type="NCBI Taxonomy" id="1286919"/>
    <lineage>
        <taxon>Eukaryota</taxon>
        <taxon>Fungi</taxon>
        <taxon>Fungi incertae sedis</taxon>
        <taxon>Zoopagomycota</taxon>
        <taxon>Kickxellomycotina</taxon>
        <taxon>Kickxellomycetes</taxon>
        <taxon>Kickxellales</taxon>
        <taxon>Kickxellaceae</taxon>
        <taxon>Coemansia</taxon>
    </lineage>
</organism>
<comment type="caution">
    <text evidence="1">The sequence shown here is derived from an EMBL/GenBank/DDBJ whole genome shotgun (WGS) entry which is preliminary data.</text>
</comment>
<protein>
    <submittedName>
        <fullName evidence="1">Uncharacterized protein</fullName>
    </submittedName>
</protein>
<dbReference type="Proteomes" id="UP001140087">
    <property type="component" value="Unassembled WGS sequence"/>
</dbReference>
<evidence type="ECO:0000313" key="1">
    <source>
        <dbReference type="EMBL" id="KAJ2805513.1"/>
    </source>
</evidence>
<keyword evidence="2" id="KW-1185">Reference proteome</keyword>
<proteinExistence type="predicted"/>
<reference evidence="1" key="1">
    <citation type="submission" date="2022-07" db="EMBL/GenBank/DDBJ databases">
        <title>Phylogenomic reconstructions and comparative analyses of Kickxellomycotina fungi.</title>
        <authorList>
            <person name="Reynolds N.K."/>
            <person name="Stajich J.E."/>
            <person name="Barry K."/>
            <person name="Grigoriev I.V."/>
            <person name="Crous P."/>
            <person name="Smith M.E."/>
        </authorList>
    </citation>
    <scope>NUCLEOTIDE SEQUENCE</scope>
    <source>
        <strain evidence="1">BCRC 34780</strain>
    </source>
</reference>
<sequence>MPVSVGDPSGLPAVNHILENARVRETLELKIEDHKLQLAPESITCTTLTHLQISAPITVDTMLAFVERLPHLFQLALHNLNLSDIQTDMLIPDADEDAIVEPLRAPLRVLTIGYVIAGYSPDTAVTLVKYMLLRIPTLAELHAAQTPNIPVLGFVEAYALRHPHLSSVKLTLN</sequence>